<dbReference type="SUPFAM" id="SSF56112">
    <property type="entry name" value="Protein kinase-like (PK-like)"/>
    <property type="match status" value="1"/>
</dbReference>
<dbReference type="Proteomes" id="UP000639403">
    <property type="component" value="Unassembled WGS sequence"/>
</dbReference>
<gene>
    <name evidence="1" type="ORF">IEO21_08247</name>
</gene>
<name>A0A8H7NWU6_9APHY</name>
<protein>
    <recommendedName>
        <fullName evidence="3">Protein kinase domain-containing protein</fullName>
    </recommendedName>
</protein>
<comment type="caution">
    <text evidence="1">The sequence shown here is derived from an EMBL/GenBank/DDBJ whole genome shotgun (WGS) entry which is preliminary data.</text>
</comment>
<evidence type="ECO:0000313" key="1">
    <source>
        <dbReference type="EMBL" id="KAF9807391.1"/>
    </source>
</evidence>
<evidence type="ECO:0000313" key="2">
    <source>
        <dbReference type="Proteomes" id="UP000639403"/>
    </source>
</evidence>
<reference evidence="1" key="1">
    <citation type="submission" date="2020-11" db="EMBL/GenBank/DDBJ databases">
        <authorList>
            <person name="Koelle M."/>
            <person name="Horta M.A.C."/>
            <person name="Nowrousian M."/>
            <person name="Ohm R.A."/>
            <person name="Benz P."/>
            <person name="Pilgard A."/>
        </authorList>
    </citation>
    <scope>NUCLEOTIDE SEQUENCE</scope>
    <source>
        <strain evidence="1">FPRL280</strain>
    </source>
</reference>
<organism evidence="1 2">
    <name type="scientific">Rhodonia placenta</name>
    <dbReference type="NCBI Taxonomy" id="104341"/>
    <lineage>
        <taxon>Eukaryota</taxon>
        <taxon>Fungi</taxon>
        <taxon>Dikarya</taxon>
        <taxon>Basidiomycota</taxon>
        <taxon>Agaricomycotina</taxon>
        <taxon>Agaricomycetes</taxon>
        <taxon>Polyporales</taxon>
        <taxon>Adustoporiaceae</taxon>
        <taxon>Rhodonia</taxon>
    </lineage>
</organism>
<reference evidence="1" key="2">
    <citation type="journal article" name="Front. Microbiol.">
        <title>Degradative Capacity of Two Strains of Rhodonia placenta: From Phenotype to Genotype.</title>
        <authorList>
            <person name="Kolle M."/>
            <person name="Horta M.A.C."/>
            <person name="Nowrousian M."/>
            <person name="Ohm R.A."/>
            <person name="Benz J.P."/>
            <person name="Pilgard A."/>
        </authorList>
    </citation>
    <scope>NUCLEOTIDE SEQUENCE</scope>
    <source>
        <strain evidence="1">FPRL280</strain>
    </source>
</reference>
<dbReference type="Gene3D" id="1.10.510.10">
    <property type="entry name" value="Transferase(Phosphotransferase) domain 1"/>
    <property type="match status" value="1"/>
</dbReference>
<dbReference type="AlphaFoldDB" id="A0A8H7NWU6"/>
<evidence type="ECO:0008006" key="3">
    <source>
        <dbReference type="Google" id="ProtNLM"/>
    </source>
</evidence>
<dbReference type="EMBL" id="JADOXO010000278">
    <property type="protein sequence ID" value="KAF9807391.1"/>
    <property type="molecule type" value="Genomic_DNA"/>
</dbReference>
<sequence length="359" mass="41825">MSTQIQILRFQDLFDRDKYHVFNRVAVENDVITDTLTTIHPSQAKSHYIFQHDRDSTESPESLPSLPYPRRLNWPGLLKYAYPGILTSHLSSQGHQQSLDVICKVVSMSHNNNRIAHELFFYKKLEDLQGRKIPECFGMFEGQINGERVECLVLEYCGEPVEDFRTTSWEFREELVDIVHELHARNIHHGGLYKENILYRQRLEPDGATASIEAPLDGKHIEPVLINFGNASLEFECDAMKTNQRIQLCVEEPQAKDLIGCQQLLRFARSISAWYPSTFKLQKCSVPIELRESPIEQLIDAVKERRYYSDEEIRALDVNVIEKERRQALERYDKWIRTWKACEKYSDGSQVPLHEVSTL</sequence>
<dbReference type="InterPro" id="IPR011009">
    <property type="entry name" value="Kinase-like_dom_sf"/>
</dbReference>
<proteinExistence type="predicted"/>
<accession>A0A8H7NWU6</accession>